<keyword evidence="1" id="KW-0472">Membrane</keyword>
<dbReference type="KEGG" id="svp:Pan189_19270"/>
<evidence type="ECO:0000313" key="3">
    <source>
        <dbReference type="EMBL" id="QDT37547.1"/>
    </source>
</evidence>
<sequence length="357" mass="39041">MFLIPRLRLSEPFAKRGFTLIELLVVIAIIAILIALLLPAVQQAREAARRSSCQNNLKQIGIAMHTYHDTYSMLPAPYTHDTTLSDNEGHWAWSASILPFLDQQNLYELLNVSNGKASDAISNAAVRDAVSQRLSVFRCPSDIGPTLHEDAGPQIVDATGNNPIGVVTNYVVMNGTDYPRRRESDFDKNRRRSDGWNGTGGATGLFFRDSYMPLSDIFDGTSNTIIGGERGWFRGDTIAETVMAGDLYFVRDYNGGGPCAVREGSNSVSTVLGQGMVYITAGMWYPINHRTDDLEGTVPRARFVLSSHHTGGANVVLADGSVRFIGENIDHNYASHPIDSVMEALVGNADEIVIGKF</sequence>
<evidence type="ECO:0000256" key="1">
    <source>
        <dbReference type="SAM" id="Phobius"/>
    </source>
</evidence>
<dbReference type="EMBL" id="CP036268">
    <property type="protein sequence ID" value="QDT37547.1"/>
    <property type="molecule type" value="Genomic_DNA"/>
</dbReference>
<dbReference type="InterPro" id="IPR011453">
    <property type="entry name" value="DUF1559"/>
</dbReference>
<dbReference type="OrthoDB" id="255848at2"/>
<organism evidence="3 4">
    <name type="scientific">Stratiformator vulcanicus</name>
    <dbReference type="NCBI Taxonomy" id="2527980"/>
    <lineage>
        <taxon>Bacteria</taxon>
        <taxon>Pseudomonadati</taxon>
        <taxon>Planctomycetota</taxon>
        <taxon>Planctomycetia</taxon>
        <taxon>Planctomycetales</taxon>
        <taxon>Planctomycetaceae</taxon>
        <taxon>Stratiformator</taxon>
    </lineage>
</organism>
<dbReference type="AlphaFoldDB" id="A0A517R0W6"/>
<dbReference type="Pfam" id="PF07596">
    <property type="entry name" value="SBP_bac_10"/>
    <property type="match status" value="1"/>
</dbReference>
<protein>
    <submittedName>
        <fullName evidence="3">Putative major pilin subunit</fullName>
    </submittedName>
</protein>
<keyword evidence="4" id="KW-1185">Reference proteome</keyword>
<feature type="transmembrane region" description="Helical" evidence="1">
    <location>
        <begin position="20"/>
        <end position="41"/>
    </location>
</feature>
<dbReference type="Proteomes" id="UP000317318">
    <property type="component" value="Chromosome"/>
</dbReference>
<accession>A0A517R0W6</accession>
<keyword evidence="1" id="KW-1133">Transmembrane helix</keyword>
<name>A0A517R0W6_9PLAN</name>
<dbReference type="InterPro" id="IPR012902">
    <property type="entry name" value="N_methyl_site"/>
</dbReference>
<dbReference type="Gene3D" id="3.30.700.10">
    <property type="entry name" value="Glycoprotein, Type 4 Pilin"/>
    <property type="match status" value="1"/>
</dbReference>
<dbReference type="RefSeq" id="WP_145363652.1">
    <property type="nucleotide sequence ID" value="NZ_CP036268.1"/>
</dbReference>
<dbReference type="NCBIfam" id="TIGR04294">
    <property type="entry name" value="pre_pil_HX9DG"/>
    <property type="match status" value="1"/>
</dbReference>
<keyword evidence="1" id="KW-0812">Transmembrane</keyword>
<dbReference type="Pfam" id="PF07963">
    <property type="entry name" value="N_methyl"/>
    <property type="match status" value="1"/>
</dbReference>
<dbReference type="PANTHER" id="PTHR30093">
    <property type="entry name" value="GENERAL SECRETION PATHWAY PROTEIN G"/>
    <property type="match status" value="1"/>
</dbReference>
<evidence type="ECO:0000313" key="4">
    <source>
        <dbReference type="Proteomes" id="UP000317318"/>
    </source>
</evidence>
<evidence type="ECO:0000259" key="2">
    <source>
        <dbReference type="Pfam" id="PF07596"/>
    </source>
</evidence>
<feature type="domain" description="DUF1559" evidence="2">
    <location>
        <begin position="42"/>
        <end position="331"/>
    </location>
</feature>
<dbReference type="PANTHER" id="PTHR30093:SF2">
    <property type="entry name" value="TYPE II SECRETION SYSTEM PROTEIN H"/>
    <property type="match status" value="1"/>
</dbReference>
<gene>
    <name evidence="3" type="ORF">Pan189_19270</name>
</gene>
<dbReference type="InterPro" id="IPR045584">
    <property type="entry name" value="Pilin-like"/>
</dbReference>
<dbReference type="PROSITE" id="PS00409">
    <property type="entry name" value="PROKAR_NTER_METHYL"/>
    <property type="match status" value="1"/>
</dbReference>
<dbReference type="SUPFAM" id="SSF54523">
    <property type="entry name" value="Pili subunits"/>
    <property type="match status" value="1"/>
</dbReference>
<dbReference type="NCBIfam" id="TIGR02532">
    <property type="entry name" value="IV_pilin_GFxxxE"/>
    <property type="match status" value="1"/>
</dbReference>
<proteinExistence type="predicted"/>
<reference evidence="3 4" key="1">
    <citation type="submission" date="2019-02" db="EMBL/GenBank/DDBJ databases">
        <title>Deep-cultivation of Planctomycetes and their phenomic and genomic characterization uncovers novel biology.</title>
        <authorList>
            <person name="Wiegand S."/>
            <person name="Jogler M."/>
            <person name="Boedeker C."/>
            <person name="Pinto D."/>
            <person name="Vollmers J."/>
            <person name="Rivas-Marin E."/>
            <person name="Kohn T."/>
            <person name="Peeters S.H."/>
            <person name="Heuer A."/>
            <person name="Rast P."/>
            <person name="Oberbeckmann S."/>
            <person name="Bunk B."/>
            <person name="Jeske O."/>
            <person name="Meyerdierks A."/>
            <person name="Storesund J.E."/>
            <person name="Kallscheuer N."/>
            <person name="Luecker S."/>
            <person name="Lage O.M."/>
            <person name="Pohl T."/>
            <person name="Merkel B.J."/>
            <person name="Hornburger P."/>
            <person name="Mueller R.-W."/>
            <person name="Bruemmer F."/>
            <person name="Labrenz M."/>
            <person name="Spormann A.M."/>
            <person name="Op den Camp H."/>
            <person name="Overmann J."/>
            <person name="Amann R."/>
            <person name="Jetten M.S.M."/>
            <person name="Mascher T."/>
            <person name="Medema M.H."/>
            <person name="Devos D.P."/>
            <person name="Kaster A.-K."/>
            <person name="Ovreas L."/>
            <person name="Rohde M."/>
            <person name="Galperin M.Y."/>
            <person name="Jogler C."/>
        </authorList>
    </citation>
    <scope>NUCLEOTIDE SEQUENCE [LARGE SCALE GENOMIC DNA]</scope>
    <source>
        <strain evidence="3 4">Pan189</strain>
    </source>
</reference>
<dbReference type="InterPro" id="IPR027558">
    <property type="entry name" value="Pre_pil_HX9DG_C"/>
</dbReference>